<organism evidence="1 2">
    <name type="scientific">Haloquadratum walsbyi J07HQW1</name>
    <dbReference type="NCBI Taxonomy" id="1238424"/>
    <lineage>
        <taxon>Archaea</taxon>
        <taxon>Methanobacteriati</taxon>
        <taxon>Methanobacteriota</taxon>
        <taxon>Stenosarchaea group</taxon>
        <taxon>Halobacteria</taxon>
        <taxon>Halobacteriales</taxon>
        <taxon>Haloferacaceae</taxon>
        <taxon>Haloquadratum</taxon>
    </lineage>
</organism>
<proteinExistence type="predicted"/>
<accession>U1N882</accession>
<evidence type="ECO:0000313" key="1">
    <source>
        <dbReference type="EMBL" id="ERG92723.1"/>
    </source>
</evidence>
<dbReference type="AlphaFoldDB" id="U1N882"/>
<protein>
    <submittedName>
        <fullName evidence="1">Uncharacterized protein</fullName>
    </submittedName>
</protein>
<dbReference type="Proteomes" id="UP000030649">
    <property type="component" value="Unassembled WGS sequence"/>
</dbReference>
<dbReference type="STRING" id="1238424.J07HQW1_02770"/>
<dbReference type="HOGENOM" id="CLU_1665475_0_0_2"/>
<gene>
    <name evidence="1" type="ORF">J07HQW1_02770</name>
</gene>
<sequence length="158" mass="17119">MGFLHVQAPLELPGCDLAGSLTQLQPRRGCGLLPGGYPLGVTLHRVALTGVQPRADRDIGLTLQLQPPDQYQYHWESPWGGHANADLLLLLLLVGCGCMLSMSMSILKPTCGRLERERVPRSSMSHVSVSRGKNQPYIFAIAGWRSSVASRSVVGFNG</sequence>
<reference evidence="1 2" key="1">
    <citation type="journal article" date="2013" name="PLoS ONE">
        <title>Assembly-driven community genomics of a hypersaline microbial ecosystem.</title>
        <authorList>
            <person name="Podell S."/>
            <person name="Ugalde J.A."/>
            <person name="Narasingarao P."/>
            <person name="Banfield J.F."/>
            <person name="Heidelberg K.B."/>
            <person name="Allen E.E."/>
        </authorList>
    </citation>
    <scope>NUCLEOTIDE SEQUENCE [LARGE SCALE GENOMIC DNA]</scope>
    <source>
        <strain evidence="2">J07HQW1</strain>
    </source>
</reference>
<name>U1N882_9EURY</name>
<evidence type="ECO:0000313" key="2">
    <source>
        <dbReference type="Proteomes" id="UP000030649"/>
    </source>
</evidence>
<dbReference type="EMBL" id="KE356560">
    <property type="protein sequence ID" value="ERG92723.1"/>
    <property type="molecule type" value="Genomic_DNA"/>
</dbReference>